<reference evidence="1 2" key="1">
    <citation type="journal article" date="2021" name="BMC Genomics">
        <title>Datura genome reveals duplications of psychoactive alkaloid biosynthetic genes and high mutation rate following tissue culture.</title>
        <authorList>
            <person name="Rajewski A."/>
            <person name="Carter-House D."/>
            <person name="Stajich J."/>
            <person name="Litt A."/>
        </authorList>
    </citation>
    <scope>NUCLEOTIDE SEQUENCE [LARGE SCALE GENOMIC DNA]</scope>
    <source>
        <strain evidence="1">AR-01</strain>
    </source>
</reference>
<feature type="non-terminal residue" evidence="1">
    <location>
        <position position="163"/>
    </location>
</feature>
<comment type="caution">
    <text evidence="1">The sequence shown here is derived from an EMBL/GenBank/DDBJ whole genome shotgun (WGS) entry which is preliminary data.</text>
</comment>
<protein>
    <recommendedName>
        <fullName evidence="3">Wall-associated receptor kinase galacturonan-binding domain-containing protein</fullName>
    </recommendedName>
</protein>
<evidence type="ECO:0000313" key="1">
    <source>
        <dbReference type="EMBL" id="MCE5167662.1"/>
    </source>
</evidence>
<evidence type="ECO:0008006" key="3">
    <source>
        <dbReference type="Google" id="ProtNLM"/>
    </source>
</evidence>
<proteinExistence type="predicted"/>
<evidence type="ECO:0000313" key="2">
    <source>
        <dbReference type="Proteomes" id="UP000823775"/>
    </source>
</evidence>
<name>A0ABS8YC44_DATST</name>
<accession>A0ABS8YC44</accession>
<sequence>AKGRNDSTCPKSFSCGNLTDLRFPFSLSTRPDCGITFLSGCDVKPFPRIQLLPEGDWYYALLKHDFSIWIGDPNVETMLRQHKCQAFNKNFSLPNSPSISFRMININNFFKCSSTSDKALNITQKKNDHFAGYNVFNGCEDFSIYYKLSRDDDEYIGANLPTN</sequence>
<keyword evidence="2" id="KW-1185">Reference proteome</keyword>
<feature type="non-terminal residue" evidence="1">
    <location>
        <position position="1"/>
    </location>
</feature>
<dbReference type="Proteomes" id="UP000823775">
    <property type="component" value="Unassembled WGS sequence"/>
</dbReference>
<organism evidence="1 2">
    <name type="scientific">Datura stramonium</name>
    <name type="common">Jimsonweed</name>
    <name type="synonym">Common thornapple</name>
    <dbReference type="NCBI Taxonomy" id="4076"/>
    <lineage>
        <taxon>Eukaryota</taxon>
        <taxon>Viridiplantae</taxon>
        <taxon>Streptophyta</taxon>
        <taxon>Embryophyta</taxon>
        <taxon>Tracheophyta</taxon>
        <taxon>Spermatophyta</taxon>
        <taxon>Magnoliopsida</taxon>
        <taxon>eudicotyledons</taxon>
        <taxon>Gunneridae</taxon>
        <taxon>Pentapetalae</taxon>
        <taxon>asterids</taxon>
        <taxon>lamiids</taxon>
        <taxon>Solanales</taxon>
        <taxon>Solanaceae</taxon>
        <taxon>Solanoideae</taxon>
        <taxon>Datureae</taxon>
        <taxon>Datura</taxon>
    </lineage>
</organism>
<dbReference type="EMBL" id="JACEIK010199010">
    <property type="protein sequence ID" value="MCE5167662.1"/>
    <property type="molecule type" value="Genomic_DNA"/>
</dbReference>
<gene>
    <name evidence="1" type="ORF">HAX54_015504</name>
</gene>